<sequence length="55" mass="6368">MSIPVLDKTLESESITEDQLMRRMENAMRNSLEHGIDPRDNDLIPAEESFKGLFF</sequence>
<reference evidence="1 2" key="1">
    <citation type="submission" date="2019-07" db="EMBL/GenBank/DDBJ databases">
        <authorList>
            <person name="Hibberd C M."/>
            <person name="Gehrig L. J."/>
            <person name="Chang H.-W."/>
            <person name="Venkatesh S."/>
        </authorList>
    </citation>
    <scope>NUCLEOTIDE SEQUENCE [LARGE SCALE GENOMIC DNA]</scope>
    <source>
        <strain evidence="1">Bifidobacterium_longum_subsp_infantis_JG_Bg463</strain>
    </source>
</reference>
<dbReference type="Proteomes" id="UP000345266">
    <property type="component" value="Unassembled WGS sequence"/>
</dbReference>
<evidence type="ECO:0000313" key="2">
    <source>
        <dbReference type="Proteomes" id="UP000345266"/>
    </source>
</evidence>
<organism evidence="1 2">
    <name type="scientific">Bifidobacterium longum subsp. infantis</name>
    <dbReference type="NCBI Taxonomy" id="1682"/>
    <lineage>
        <taxon>Bacteria</taxon>
        <taxon>Bacillati</taxon>
        <taxon>Actinomycetota</taxon>
        <taxon>Actinomycetes</taxon>
        <taxon>Bifidobacteriales</taxon>
        <taxon>Bifidobacteriaceae</taxon>
        <taxon>Bifidobacterium</taxon>
    </lineage>
</organism>
<accession>A0A564VSB8</accession>
<evidence type="ECO:0000313" key="1">
    <source>
        <dbReference type="EMBL" id="VUX35486.1"/>
    </source>
</evidence>
<dbReference type="EMBL" id="CABHNT010000038">
    <property type="protein sequence ID" value="VUX35486.1"/>
    <property type="molecule type" value="Genomic_DNA"/>
</dbReference>
<gene>
    <name evidence="1" type="ORF">BLJG463_01645</name>
</gene>
<dbReference type="RefSeq" id="WP_186277952.1">
    <property type="nucleotide sequence ID" value="NZ_CABHNT010000038.1"/>
</dbReference>
<dbReference type="AlphaFoldDB" id="A0A564VSB8"/>
<protein>
    <submittedName>
        <fullName evidence="1">Uncharacterized protein</fullName>
    </submittedName>
</protein>
<proteinExistence type="predicted"/>
<name>A0A564VSB8_BIFLI</name>